<accession>A0A5J5F6Y4</accession>
<evidence type="ECO:0000259" key="2">
    <source>
        <dbReference type="Pfam" id="PF16278"/>
    </source>
</evidence>
<reference evidence="3 4" key="1">
    <citation type="submission" date="2019-09" db="EMBL/GenBank/DDBJ databases">
        <title>Draft genome of the ectomycorrhizal ascomycete Sphaerosporella brunnea.</title>
        <authorList>
            <consortium name="DOE Joint Genome Institute"/>
            <person name="Benucci G.M."/>
            <person name="Marozzi G."/>
            <person name="Antonielli L."/>
            <person name="Sanchez S."/>
            <person name="Marco P."/>
            <person name="Wang X."/>
            <person name="Falini L.B."/>
            <person name="Barry K."/>
            <person name="Haridas S."/>
            <person name="Lipzen A."/>
            <person name="Labutti K."/>
            <person name="Grigoriev I.V."/>
            <person name="Murat C."/>
            <person name="Martin F."/>
            <person name="Albertini E."/>
            <person name="Donnini D."/>
            <person name="Bonito G."/>
        </authorList>
    </citation>
    <scope>NUCLEOTIDE SEQUENCE [LARGE SCALE GENOMIC DNA]</scope>
    <source>
        <strain evidence="3 4">Sb_GMNB300</strain>
    </source>
</reference>
<evidence type="ECO:0000256" key="1">
    <source>
        <dbReference type="SAM" id="MobiDB-lite"/>
    </source>
</evidence>
<gene>
    <name evidence="3" type="ORF">FN846DRAFT_213829</name>
</gene>
<dbReference type="SUPFAM" id="SSF54197">
    <property type="entry name" value="HIT-like"/>
    <property type="match status" value="1"/>
</dbReference>
<dbReference type="FunCoup" id="A0A5J5F6Y4">
    <property type="interactions" value="57"/>
</dbReference>
<feature type="domain" description="Aprataxin C2HE/C2H2/C2HC zinc finger" evidence="2">
    <location>
        <begin position="207"/>
        <end position="263"/>
    </location>
</feature>
<organism evidence="3 4">
    <name type="scientific">Sphaerosporella brunnea</name>
    <dbReference type="NCBI Taxonomy" id="1250544"/>
    <lineage>
        <taxon>Eukaryota</taxon>
        <taxon>Fungi</taxon>
        <taxon>Dikarya</taxon>
        <taxon>Ascomycota</taxon>
        <taxon>Pezizomycotina</taxon>
        <taxon>Pezizomycetes</taxon>
        <taxon>Pezizales</taxon>
        <taxon>Pyronemataceae</taxon>
        <taxon>Sphaerosporella</taxon>
    </lineage>
</organism>
<proteinExistence type="predicted"/>
<name>A0A5J5F6Y4_9PEZI</name>
<dbReference type="GO" id="GO:0003725">
    <property type="term" value="F:double-stranded RNA binding"/>
    <property type="evidence" value="ECO:0007669"/>
    <property type="project" value="TreeGrafter"/>
</dbReference>
<dbReference type="PANTHER" id="PTHR12486:SF4">
    <property type="entry name" value="APRATAXIN"/>
    <property type="match status" value="1"/>
</dbReference>
<dbReference type="GO" id="GO:0030983">
    <property type="term" value="F:mismatched DNA binding"/>
    <property type="evidence" value="ECO:0007669"/>
    <property type="project" value="TreeGrafter"/>
</dbReference>
<dbReference type="OrthoDB" id="3512845at2759"/>
<comment type="caution">
    <text evidence="3">The sequence shown here is derived from an EMBL/GenBank/DDBJ whole genome shotgun (WGS) entry which is preliminary data.</text>
</comment>
<protein>
    <submittedName>
        <fullName evidence="3">HIT-like domain-containing protein</fullName>
    </submittedName>
</protein>
<feature type="region of interest" description="Disordered" evidence="1">
    <location>
        <begin position="22"/>
        <end position="42"/>
    </location>
</feature>
<dbReference type="PANTHER" id="PTHR12486">
    <property type="entry name" value="APRATAXIN-RELATED"/>
    <property type="match status" value="1"/>
</dbReference>
<dbReference type="EMBL" id="VXIS01000019">
    <property type="protein sequence ID" value="KAA8912835.1"/>
    <property type="molecule type" value="Genomic_DNA"/>
</dbReference>
<dbReference type="GO" id="GO:0003697">
    <property type="term" value="F:single-stranded DNA binding"/>
    <property type="evidence" value="ECO:0007669"/>
    <property type="project" value="TreeGrafter"/>
</dbReference>
<dbReference type="InterPro" id="IPR032566">
    <property type="entry name" value="Znf-C2HE"/>
</dbReference>
<keyword evidence="4" id="KW-1185">Reference proteome</keyword>
<dbReference type="GO" id="GO:1990165">
    <property type="term" value="F:single-strand break-containing DNA binding"/>
    <property type="evidence" value="ECO:0007669"/>
    <property type="project" value="TreeGrafter"/>
</dbReference>
<dbReference type="InterPro" id="IPR036265">
    <property type="entry name" value="HIT-like_sf"/>
</dbReference>
<dbReference type="Proteomes" id="UP000326924">
    <property type="component" value="Unassembled WGS sequence"/>
</dbReference>
<dbReference type="Gene3D" id="3.30.428.10">
    <property type="entry name" value="HIT-like"/>
    <property type="match status" value="1"/>
</dbReference>
<evidence type="ECO:0000313" key="3">
    <source>
        <dbReference type="EMBL" id="KAA8912835.1"/>
    </source>
</evidence>
<sequence length="272" mass="30759">MQHAILYSPFCSAVRVPNLTMSTPEEAPANSKNRKKRDPSDPAIINTSAAAAAATAANDTSSNSPRYRVLNPRDSLGPYITNPEFFVPKTVIRHNPAFVYIRDLFPKSLVHTLLLPRDFAVMKMHPFDAFENPVLLRVVKAEAEVLKGFVVADLKRQFGEQNGRDWKKDVKIGVHAKPSMNHLHVHVLSRDHYSDKLTTAKHYSSFNSPFFVGLDEFPLAPDDLRRTHPLAFTKGDLICWRCKKNFGNDYATLRKHLVGEFNEWKKEGGGDY</sequence>
<dbReference type="GO" id="GO:0005634">
    <property type="term" value="C:nucleus"/>
    <property type="evidence" value="ECO:0007669"/>
    <property type="project" value="TreeGrafter"/>
</dbReference>
<evidence type="ECO:0000313" key="4">
    <source>
        <dbReference type="Proteomes" id="UP000326924"/>
    </source>
</evidence>
<dbReference type="InParanoid" id="A0A5J5F6Y4"/>
<dbReference type="GO" id="GO:0000012">
    <property type="term" value="P:single strand break repair"/>
    <property type="evidence" value="ECO:0007669"/>
    <property type="project" value="TreeGrafter"/>
</dbReference>
<dbReference type="Pfam" id="PF11969">
    <property type="entry name" value="DcpS_C"/>
    <property type="match status" value="1"/>
</dbReference>
<dbReference type="AlphaFoldDB" id="A0A5J5F6Y4"/>
<dbReference type="Pfam" id="PF16278">
    <property type="entry name" value="zf-C2HE"/>
    <property type="match status" value="1"/>
</dbReference>
<dbReference type="GO" id="GO:0033699">
    <property type="term" value="F:DNA 5'-adenosine monophosphate hydrolase activity"/>
    <property type="evidence" value="ECO:0007669"/>
    <property type="project" value="TreeGrafter"/>
</dbReference>